<evidence type="ECO:0000259" key="15">
    <source>
        <dbReference type="Pfam" id="PF08544"/>
    </source>
</evidence>
<evidence type="ECO:0000256" key="2">
    <source>
        <dbReference type="ARBA" id="ARBA00007370"/>
    </source>
</evidence>
<dbReference type="Gene3D" id="3.30.70.890">
    <property type="entry name" value="GHMP kinase, C-terminal domain"/>
    <property type="match status" value="1"/>
</dbReference>
<protein>
    <recommendedName>
        <fullName evidence="4 13">Homoserine kinase</fullName>
        <shortName evidence="13">HK</shortName>
        <shortName evidence="13">HSK</shortName>
        <ecNumber evidence="3 13">2.7.1.39</ecNumber>
    </recommendedName>
</protein>
<dbReference type="SUPFAM" id="SSF55060">
    <property type="entry name" value="GHMP Kinase, C-terminal domain"/>
    <property type="match status" value="1"/>
</dbReference>
<keyword evidence="10 13" id="KW-0067">ATP-binding</keyword>
<comment type="pathway">
    <text evidence="1 13">Amino-acid biosynthesis; L-threonine biosynthesis; L-threonine from L-aspartate: step 4/5.</text>
</comment>
<dbReference type="GO" id="GO:0005737">
    <property type="term" value="C:cytoplasm"/>
    <property type="evidence" value="ECO:0007669"/>
    <property type="project" value="UniProtKB-SubCell"/>
</dbReference>
<dbReference type="Pfam" id="PF00288">
    <property type="entry name" value="GHMP_kinases_N"/>
    <property type="match status" value="1"/>
</dbReference>
<comment type="caution">
    <text evidence="16">The sequence shown here is derived from an EMBL/GenBank/DDBJ whole genome shotgun (WGS) entry which is preliminary data.</text>
</comment>
<dbReference type="PANTHER" id="PTHR20861">
    <property type="entry name" value="HOMOSERINE/4-DIPHOSPHOCYTIDYL-2-C-METHYL-D-ERYTHRITOL KINASE"/>
    <property type="match status" value="1"/>
</dbReference>
<dbReference type="InterPro" id="IPR014721">
    <property type="entry name" value="Ribsml_uS5_D2-typ_fold_subgr"/>
</dbReference>
<dbReference type="PROSITE" id="PS00627">
    <property type="entry name" value="GHMP_KINASES_ATP"/>
    <property type="match status" value="1"/>
</dbReference>
<feature type="domain" description="GHMP kinase C-terminal" evidence="15">
    <location>
        <begin position="200"/>
        <end position="273"/>
    </location>
</feature>
<keyword evidence="17" id="KW-1185">Reference proteome</keyword>
<evidence type="ECO:0000256" key="11">
    <source>
        <dbReference type="ARBA" id="ARBA00049375"/>
    </source>
</evidence>
<dbReference type="Gene3D" id="3.30.230.10">
    <property type="match status" value="1"/>
</dbReference>
<evidence type="ECO:0000256" key="5">
    <source>
        <dbReference type="ARBA" id="ARBA00022605"/>
    </source>
</evidence>
<dbReference type="Proteomes" id="UP000533476">
    <property type="component" value="Unassembled WGS sequence"/>
</dbReference>
<dbReference type="NCBIfam" id="TIGR00191">
    <property type="entry name" value="thrB"/>
    <property type="match status" value="1"/>
</dbReference>
<keyword evidence="9 13" id="KW-0418">Kinase</keyword>
<evidence type="ECO:0000256" key="3">
    <source>
        <dbReference type="ARBA" id="ARBA00012078"/>
    </source>
</evidence>
<evidence type="ECO:0000256" key="10">
    <source>
        <dbReference type="ARBA" id="ARBA00022840"/>
    </source>
</evidence>
<feature type="binding site" evidence="13">
    <location>
        <begin position="86"/>
        <end position="96"/>
    </location>
    <ligand>
        <name>ATP</name>
        <dbReference type="ChEBI" id="CHEBI:30616"/>
    </ligand>
</feature>
<dbReference type="EC" id="2.7.1.39" evidence="3 13"/>
<comment type="catalytic activity">
    <reaction evidence="11 13">
        <text>L-homoserine + ATP = O-phospho-L-homoserine + ADP + H(+)</text>
        <dbReference type="Rhea" id="RHEA:13985"/>
        <dbReference type="ChEBI" id="CHEBI:15378"/>
        <dbReference type="ChEBI" id="CHEBI:30616"/>
        <dbReference type="ChEBI" id="CHEBI:57476"/>
        <dbReference type="ChEBI" id="CHEBI:57590"/>
        <dbReference type="ChEBI" id="CHEBI:456216"/>
        <dbReference type="EC" id="2.7.1.39"/>
    </reaction>
</comment>
<evidence type="ECO:0000256" key="4">
    <source>
        <dbReference type="ARBA" id="ARBA00017858"/>
    </source>
</evidence>
<dbReference type="GO" id="GO:0009088">
    <property type="term" value="P:threonine biosynthetic process"/>
    <property type="evidence" value="ECO:0007669"/>
    <property type="project" value="UniProtKB-UniRule"/>
</dbReference>
<dbReference type="PRINTS" id="PR00958">
    <property type="entry name" value="HOMSERKINASE"/>
</dbReference>
<evidence type="ECO:0000313" key="17">
    <source>
        <dbReference type="Proteomes" id="UP000533476"/>
    </source>
</evidence>
<dbReference type="InterPro" id="IPR000870">
    <property type="entry name" value="Homoserine_kinase"/>
</dbReference>
<evidence type="ECO:0000313" key="16">
    <source>
        <dbReference type="EMBL" id="NMP21673.1"/>
    </source>
</evidence>
<comment type="subcellular location">
    <subcellularLocation>
        <location evidence="13">Cytoplasm</location>
    </subcellularLocation>
</comment>
<dbReference type="InterPro" id="IPR020568">
    <property type="entry name" value="Ribosomal_Su5_D2-typ_SF"/>
</dbReference>
<accession>A0A7Y0L258</accession>
<dbReference type="EMBL" id="JABBVZ010000011">
    <property type="protein sequence ID" value="NMP21673.1"/>
    <property type="molecule type" value="Genomic_DNA"/>
</dbReference>
<dbReference type="UniPathway" id="UPA00050">
    <property type="reaction ID" value="UER00064"/>
</dbReference>
<dbReference type="RefSeq" id="WP_169097277.1">
    <property type="nucleotide sequence ID" value="NZ_JABBVZ010000011.1"/>
</dbReference>
<evidence type="ECO:0000256" key="9">
    <source>
        <dbReference type="ARBA" id="ARBA00022777"/>
    </source>
</evidence>
<keyword evidence="7 13" id="KW-0791">Threonine biosynthesis</keyword>
<proteinExistence type="inferred from homology"/>
<feature type="domain" description="GHMP kinase N-terminal" evidence="14">
    <location>
        <begin position="56"/>
        <end position="139"/>
    </location>
</feature>
<dbReference type="GO" id="GO:0005524">
    <property type="term" value="F:ATP binding"/>
    <property type="evidence" value="ECO:0007669"/>
    <property type="project" value="UniProtKB-UniRule"/>
</dbReference>
<keyword evidence="8 13" id="KW-0547">Nucleotide-binding</keyword>
<dbReference type="HAMAP" id="MF_00384">
    <property type="entry name" value="Homoser_kinase"/>
    <property type="match status" value="1"/>
</dbReference>
<evidence type="ECO:0000259" key="14">
    <source>
        <dbReference type="Pfam" id="PF00288"/>
    </source>
</evidence>
<gene>
    <name evidence="13 16" type="primary">thrB</name>
    <name evidence="16" type="ORF">HIJ39_04795</name>
</gene>
<dbReference type="InterPro" id="IPR036554">
    <property type="entry name" value="GHMP_kinase_C_sf"/>
</dbReference>
<dbReference type="Pfam" id="PF08544">
    <property type="entry name" value="GHMP_kinases_C"/>
    <property type="match status" value="1"/>
</dbReference>
<organism evidence="16 17">
    <name type="scientific">Sulfobacillus harzensis</name>
    <dbReference type="NCBI Taxonomy" id="2729629"/>
    <lineage>
        <taxon>Bacteria</taxon>
        <taxon>Bacillati</taxon>
        <taxon>Bacillota</taxon>
        <taxon>Clostridia</taxon>
        <taxon>Eubacteriales</taxon>
        <taxon>Clostridiales Family XVII. Incertae Sedis</taxon>
        <taxon>Sulfobacillus</taxon>
    </lineage>
</organism>
<dbReference type="InterPro" id="IPR013750">
    <property type="entry name" value="GHMP_kinase_C_dom"/>
</dbReference>
<name>A0A7Y0L258_9FIRM</name>
<dbReference type="SUPFAM" id="SSF54211">
    <property type="entry name" value="Ribosomal protein S5 domain 2-like"/>
    <property type="match status" value="1"/>
</dbReference>
<evidence type="ECO:0000256" key="13">
    <source>
        <dbReference type="HAMAP-Rule" id="MF_00384"/>
    </source>
</evidence>
<dbReference type="InterPro" id="IPR006203">
    <property type="entry name" value="GHMP_knse_ATP-bd_CS"/>
</dbReference>
<evidence type="ECO:0000256" key="1">
    <source>
        <dbReference type="ARBA" id="ARBA00005015"/>
    </source>
</evidence>
<reference evidence="16 17" key="1">
    <citation type="submission" date="2020-04" db="EMBL/GenBank/DDBJ databases">
        <authorList>
            <person name="Zhang R."/>
            <person name="Schippers A."/>
        </authorList>
    </citation>
    <scope>NUCLEOTIDE SEQUENCE [LARGE SCALE GENOMIC DNA]</scope>
    <source>
        <strain evidence="16 17">DSM 109850</strain>
    </source>
</reference>
<keyword evidence="13" id="KW-0963">Cytoplasm</keyword>
<comment type="similarity">
    <text evidence="2 13">Belongs to the GHMP kinase family. Homoserine kinase subfamily.</text>
</comment>
<evidence type="ECO:0000256" key="7">
    <source>
        <dbReference type="ARBA" id="ARBA00022697"/>
    </source>
</evidence>
<dbReference type="GO" id="GO:0004413">
    <property type="term" value="F:homoserine kinase activity"/>
    <property type="evidence" value="ECO:0007669"/>
    <property type="project" value="UniProtKB-UniRule"/>
</dbReference>
<dbReference type="PANTHER" id="PTHR20861:SF1">
    <property type="entry name" value="HOMOSERINE KINASE"/>
    <property type="match status" value="1"/>
</dbReference>
<keyword evidence="6 13" id="KW-0808">Transferase</keyword>
<keyword evidence="5 13" id="KW-0028">Amino-acid biosynthesis</keyword>
<dbReference type="InterPro" id="IPR006204">
    <property type="entry name" value="GHMP_kinase_N_dom"/>
</dbReference>
<sequence>MWHIKVPATAANLGSGFDTLGLALSLSLDVWFSEAKEVSISVRGEGQGIVPEGPDNLVWRTAATLYREVSGKPIPPGRVTVKSRIPLARGLGSSAAAIVAGLTLANTLLPKRLSREELLAIATRLEGHPDNVAAAIYGGFILAWDDQGAIRVQNYPAPDLRCLLLIPDYRVSTEDARRVLPASVPIQDAVFNAQRLALWIDAVNRRDWSHLRQAGEDRLHQPYRQKLVAGMGPLIEAALSHGAAFSALSGSGPTILSLVPSERAMEVAQALTRAALEVIPGAFQLHDVTPSSFGAECVLDSWQWRRGGSRRRLQLGPGAWH</sequence>
<evidence type="ECO:0000256" key="6">
    <source>
        <dbReference type="ARBA" id="ARBA00022679"/>
    </source>
</evidence>
<evidence type="ECO:0000256" key="8">
    <source>
        <dbReference type="ARBA" id="ARBA00022741"/>
    </source>
</evidence>
<evidence type="ECO:0000256" key="12">
    <source>
        <dbReference type="ARBA" id="ARBA00049954"/>
    </source>
</evidence>
<dbReference type="AlphaFoldDB" id="A0A7Y0L258"/>
<comment type="function">
    <text evidence="12 13">Catalyzes the ATP-dependent phosphorylation of L-homoserine to L-homoserine phosphate.</text>
</comment>
<dbReference type="PIRSF" id="PIRSF000676">
    <property type="entry name" value="Homoser_kin"/>
    <property type="match status" value="1"/>
</dbReference>